<reference evidence="2 3" key="1">
    <citation type="submission" date="2018-06" db="EMBL/GenBank/DDBJ databases">
        <authorList>
            <consortium name="Pathogen Informatics"/>
            <person name="Doyle S."/>
        </authorList>
    </citation>
    <scope>NUCLEOTIDE SEQUENCE [LARGE SCALE GENOMIC DNA]</scope>
    <source>
        <strain evidence="2 3">NCTC10254</strain>
    </source>
</reference>
<protein>
    <submittedName>
        <fullName evidence="2">Uncharacterized protein</fullName>
    </submittedName>
</protein>
<sequence length="237" mass="27270">MSYREIAARQRGFLLRSQLTEEEIQEARETGFIIEEDLEATSLHSEHIFRTQLSEYSYNDGDYWLWLLAFPTVPPERRNPMPYYAGARALQIRGIGRIGSGDPTRISTPPELMPYINTKDFAVEKFVVDDNIQLTDWSLVDDIPVENILPALRKYLMTTDDFEDSADATLDAYDEGCSWDELAEVLEVCTGQWTIYETGEKAKTGREVLDQFLNEYASPSTDADDDEEDDYDDDDDW</sequence>
<dbReference type="Proteomes" id="UP000249886">
    <property type="component" value="Unassembled WGS sequence"/>
</dbReference>
<evidence type="ECO:0000313" key="3">
    <source>
        <dbReference type="Proteomes" id="UP000249886"/>
    </source>
</evidence>
<organism evidence="2 3">
    <name type="scientific">Corynebacterium matruchotii</name>
    <dbReference type="NCBI Taxonomy" id="43768"/>
    <lineage>
        <taxon>Bacteria</taxon>
        <taxon>Bacillati</taxon>
        <taxon>Actinomycetota</taxon>
        <taxon>Actinomycetes</taxon>
        <taxon>Mycobacteriales</taxon>
        <taxon>Corynebacteriaceae</taxon>
        <taxon>Corynebacterium</taxon>
    </lineage>
</organism>
<dbReference type="GeneID" id="84573439"/>
<comment type="caution">
    <text evidence="2">The sequence shown here is derived from an EMBL/GenBank/DDBJ whole genome shotgun (WGS) entry which is preliminary data.</text>
</comment>
<feature type="compositionally biased region" description="Acidic residues" evidence="1">
    <location>
        <begin position="222"/>
        <end position="237"/>
    </location>
</feature>
<evidence type="ECO:0000256" key="1">
    <source>
        <dbReference type="SAM" id="MobiDB-lite"/>
    </source>
</evidence>
<accession>A0A6H9XRU5</accession>
<gene>
    <name evidence="2" type="ORF">NCTC10254_00068</name>
</gene>
<feature type="region of interest" description="Disordered" evidence="1">
    <location>
        <begin position="215"/>
        <end position="237"/>
    </location>
</feature>
<dbReference type="EMBL" id="UARK01000001">
    <property type="protein sequence ID" value="SPW23711.1"/>
    <property type="molecule type" value="Genomic_DNA"/>
</dbReference>
<dbReference type="AlphaFoldDB" id="A0A6H9XRU5"/>
<evidence type="ECO:0000313" key="2">
    <source>
        <dbReference type="EMBL" id="SPW23711.1"/>
    </source>
</evidence>
<proteinExistence type="predicted"/>
<name>A0A6H9XRU5_9CORY</name>
<dbReference type="RefSeq" id="WP_005524829.1">
    <property type="nucleotide sequence ID" value="NZ_CP050134.2"/>
</dbReference>